<dbReference type="SUPFAM" id="SSF50370">
    <property type="entry name" value="Ricin B-like lectins"/>
    <property type="match status" value="1"/>
</dbReference>
<dbReference type="Pfam" id="PF14200">
    <property type="entry name" value="RicinB_lectin_2"/>
    <property type="match status" value="2"/>
</dbReference>
<gene>
    <name evidence="3" type="ORF">K9S39_30955</name>
</gene>
<dbReference type="SMART" id="SM00458">
    <property type="entry name" value="RICIN"/>
    <property type="match status" value="1"/>
</dbReference>
<dbReference type="RefSeq" id="WP_248866607.1">
    <property type="nucleotide sequence ID" value="NZ_CP086322.1"/>
</dbReference>
<accession>A0ABY4MD38</accession>
<dbReference type="EMBL" id="CP086322">
    <property type="protein sequence ID" value="UQA95694.1"/>
    <property type="molecule type" value="Genomic_DNA"/>
</dbReference>
<feature type="chain" id="PRO_5047036589" evidence="1">
    <location>
        <begin position="28"/>
        <end position="184"/>
    </location>
</feature>
<dbReference type="Gene3D" id="2.80.10.50">
    <property type="match status" value="2"/>
</dbReference>
<reference evidence="3" key="1">
    <citation type="submission" date="2021-10" db="EMBL/GenBank/DDBJ databases">
        <title>Streptomyces nigrumlapis sp.nov.,an antimicrobial producing actinobacterium isolated from Black Gobi rocks.</title>
        <authorList>
            <person name="Wen Y."/>
            <person name="Zhang W."/>
            <person name="Liu X.G."/>
        </authorList>
    </citation>
    <scope>NUCLEOTIDE SEQUENCE</scope>
    <source>
        <strain evidence="3">ST13-2-2</strain>
    </source>
</reference>
<keyword evidence="4" id="KW-1185">Reference proteome</keyword>
<evidence type="ECO:0000313" key="4">
    <source>
        <dbReference type="Proteomes" id="UP000830115"/>
    </source>
</evidence>
<protein>
    <submittedName>
        <fullName evidence="3">RICIN domain-containing protein</fullName>
    </submittedName>
</protein>
<dbReference type="CDD" id="cd00161">
    <property type="entry name" value="beta-trefoil_Ricin-like"/>
    <property type="match status" value="1"/>
</dbReference>
<proteinExistence type="predicted"/>
<dbReference type="PROSITE" id="PS50231">
    <property type="entry name" value="RICIN_B_LECTIN"/>
    <property type="match status" value="1"/>
</dbReference>
<evidence type="ECO:0000256" key="1">
    <source>
        <dbReference type="SAM" id="SignalP"/>
    </source>
</evidence>
<sequence length="184" mass="19531">MPWTLRAAFAAGASAAALIGSASSAQAAQPTPRASTAAPSVVQFQNEHSGKCLTIAGGRLANGANAVQETCADGADNQAFELIHAGKATFMVRARHSGKCLEVENGGKGPGANVQQWWCVNVPHQRWQLIMVDVANKLYELRPAHVDNRCAGIAMSSKDDGANTLQWTCNQTTPEHWRLKPVTA</sequence>
<dbReference type="InterPro" id="IPR035992">
    <property type="entry name" value="Ricin_B-like_lectins"/>
</dbReference>
<feature type="domain" description="Ricin B lectin" evidence="2">
    <location>
        <begin position="39"/>
        <end position="180"/>
    </location>
</feature>
<organism evidence="3 4">
    <name type="scientific">Streptomyces halobius</name>
    <dbReference type="NCBI Taxonomy" id="2879846"/>
    <lineage>
        <taxon>Bacteria</taxon>
        <taxon>Bacillati</taxon>
        <taxon>Actinomycetota</taxon>
        <taxon>Actinomycetes</taxon>
        <taxon>Kitasatosporales</taxon>
        <taxon>Streptomycetaceae</taxon>
        <taxon>Streptomyces</taxon>
    </lineage>
</organism>
<keyword evidence="1" id="KW-0732">Signal</keyword>
<name>A0ABY4MD38_9ACTN</name>
<evidence type="ECO:0000259" key="2">
    <source>
        <dbReference type="SMART" id="SM00458"/>
    </source>
</evidence>
<dbReference type="Proteomes" id="UP000830115">
    <property type="component" value="Chromosome"/>
</dbReference>
<evidence type="ECO:0000313" key="3">
    <source>
        <dbReference type="EMBL" id="UQA95694.1"/>
    </source>
</evidence>
<dbReference type="InterPro" id="IPR000772">
    <property type="entry name" value="Ricin_B_lectin"/>
</dbReference>
<feature type="signal peptide" evidence="1">
    <location>
        <begin position="1"/>
        <end position="27"/>
    </location>
</feature>